<dbReference type="Gene3D" id="3.20.20.80">
    <property type="entry name" value="Glycosidases"/>
    <property type="match status" value="1"/>
</dbReference>
<evidence type="ECO:0000313" key="4">
    <source>
        <dbReference type="EMBL" id="RWR17737.1"/>
    </source>
</evidence>
<comment type="similarity">
    <text evidence="1">Belongs to the glycosyl hydrolase 13 family.</text>
</comment>
<dbReference type="Gene3D" id="2.60.40.10">
    <property type="entry name" value="Immunoglobulins"/>
    <property type="match status" value="1"/>
</dbReference>
<dbReference type="SUPFAM" id="SSF51445">
    <property type="entry name" value="(Trans)glycosidases"/>
    <property type="match status" value="1"/>
</dbReference>
<dbReference type="Pfam" id="PF02922">
    <property type="entry name" value="CBM_48"/>
    <property type="match status" value="1"/>
</dbReference>
<dbReference type="AlphaFoldDB" id="A0A3S3LUL9"/>
<dbReference type="PANTHER" id="PTHR43002">
    <property type="entry name" value="GLYCOGEN DEBRANCHING ENZYME"/>
    <property type="match status" value="1"/>
</dbReference>
<reference evidence="4 5" key="1">
    <citation type="journal article" date="2018" name="Front. Microbiol.">
        <title>Novel Insights Into Bacterial Dimethylsulfoniopropionate Catabolism in the East China Sea.</title>
        <authorList>
            <person name="Liu J."/>
            <person name="Liu J."/>
            <person name="Zhang S.H."/>
            <person name="Liang J."/>
            <person name="Lin H."/>
            <person name="Song D."/>
            <person name="Yang G.P."/>
            <person name="Todd J.D."/>
            <person name="Zhang X.H."/>
        </authorList>
    </citation>
    <scope>NUCLEOTIDE SEQUENCE [LARGE SCALE GENOMIC DNA]</scope>
    <source>
        <strain evidence="4 5">ZYFD042</strain>
    </source>
</reference>
<evidence type="ECO:0000259" key="2">
    <source>
        <dbReference type="Pfam" id="PF00128"/>
    </source>
</evidence>
<dbReference type="InterPro" id="IPR044505">
    <property type="entry name" value="GlgX_Isoamylase_N_E_set"/>
</dbReference>
<dbReference type="GO" id="GO:0005975">
    <property type="term" value="P:carbohydrate metabolic process"/>
    <property type="evidence" value="ECO:0007669"/>
    <property type="project" value="InterPro"/>
</dbReference>
<gene>
    <name evidence="4" type="ORF">D8Y23_10845</name>
</gene>
<dbReference type="SUPFAM" id="SSF81296">
    <property type="entry name" value="E set domains"/>
    <property type="match status" value="1"/>
</dbReference>
<dbReference type="InterPro" id="IPR013783">
    <property type="entry name" value="Ig-like_fold"/>
</dbReference>
<dbReference type="InterPro" id="IPR017853">
    <property type="entry name" value="GH"/>
</dbReference>
<evidence type="ECO:0000259" key="3">
    <source>
        <dbReference type="Pfam" id="PF02922"/>
    </source>
</evidence>
<comment type="caution">
    <text evidence="4">The sequence shown here is derived from an EMBL/GenBank/DDBJ whole genome shotgun (WGS) entry which is preliminary data.</text>
</comment>
<organism evidence="4 5">
    <name type="scientific">Microbacterium enclense</name>
    <dbReference type="NCBI Taxonomy" id="993073"/>
    <lineage>
        <taxon>Bacteria</taxon>
        <taxon>Bacillati</taxon>
        <taxon>Actinomycetota</taxon>
        <taxon>Actinomycetes</taxon>
        <taxon>Micrococcales</taxon>
        <taxon>Microbacteriaceae</taxon>
        <taxon>Microbacterium</taxon>
    </lineage>
</organism>
<dbReference type="EMBL" id="RBZY01000037">
    <property type="protein sequence ID" value="RWR17737.1"/>
    <property type="molecule type" value="Genomic_DNA"/>
</dbReference>
<feature type="non-terminal residue" evidence="4">
    <location>
        <position position="274"/>
    </location>
</feature>
<feature type="domain" description="Glycosyl hydrolase family 13 catalytic" evidence="2">
    <location>
        <begin position="118"/>
        <end position="274"/>
    </location>
</feature>
<evidence type="ECO:0000256" key="1">
    <source>
        <dbReference type="ARBA" id="ARBA00008061"/>
    </source>
</evidence>
<dbReference type="InterPro" id="IPR004193">
    <property type="entry name" value="Glyco_hydro_13_N"/>
</dbReference>
<dbReference type="Pfam" id="PF00128">
    <property type="entry name" value="Alpha-amylase"/>
    <property type="match status" value="1"/>
</dbReference>
<name>A0A3S3LUL9_9MICO</name>
<dbReference type="InterPro" id="IPR006047">
    <property type="entry name" value="GH13_cat_dom"/>
</dbReference>
<dbReference type="InterPro" id="IPR014756">
    <property type="entry name" value="Ig_E-set"/>
</dbReference>
<accession>A0A3S3LUL9</accession>
<evidence type="ECO:0000313" key="5">
    <source>
        <dbReference type="Proteomes" id="UP000285970"/>
    </source>
</evidence>
<dbReference type="Proteomes" id="UP000285970">
    <property type="component" value="Unassembled WGS sequence"/>
</dbReference>
<feature type="domain" description="Glycoside hydrolase family 13 N-terminal" evidence="3">
    <location>
        <begin position="11"/>
        <end position="97"/>
    </location>
</feature>
<proteinExistence type="inferred from homology"/>
<sequence>MQQVWPGSSYPLGATYDGNGTNFALFSEAAERVELCLFDEDGTETCFELVDVDAFVWHAYLPNIQPGQRYGYRVHGPYDPANGQRFNPSKLLLDPYAKAVEGQIEWGQPVFSYEFGDPDSFNDEDSAAHMMKGVVINPFFDWTGDRRPKTPYAESFIYEAHVRGLTQLHPDVPEELRGTYAGIAHPAVIDHLRKLGITAIELMPVHQFVNDSTLEEKGLSNYWGYNTIAFLAPQNTYSSTGDHGQQVQEFKAMVKALHAAGIEVILDVVYNHTA</sequence>
<dbReference type="CDD" id="cd02856">
    <property type="entry name" value="E_set_GDE_Isoamylase_N"/>
    <property type="match status" value="1"/>
</dbReference>
<dbReference type="GO" id="GO:0004553">
    <property type="term" value="F:hydrolase activity, hydrolyzing O-glycosyl compounds"/>
    <property type="evidence" value="ECO:0007669"/>
    <property type="project" value="InterPro"/>
</dbReference>
<protein>
    <submittedName>
        <fullName evidence="4">Glycogen debranching enzyme</fullName>
    </submittedName>
</protein>